<gene>
    <name evidence="2" type="ORF">GDO81_012301</name>
</gene>
<dbReference type="Proteomes" id="UP000824782">
    <property type="component" value="Unassembled WGS sequence"/>
</dbReference>
<feature type="region of interest" description="Disordered" evidence="1">
    <location>
        <begin position="76"/>
        <end position="99"/>
    </location>
</feature>
<dbReference type="Pfam" id="PF15093">
    <property type="entry name" value="SPMIP4-like"/>
    <property type="match status" value="1"/>
</dbReference>
<evidence type="ECO:0000256" key="1">
    <source>
        <dbReference type="SAM" id="MobiDB-lite"/>
    </source>
</evidence>
<organism evidence="2 3">
    <name type="scientific">Engystomops pustulosus</name>
    <name type="common">Tungara frog</name>
    <name type="synonym">Physalaemus pustulosus</name>
    <dbReference type="NCBI Taxonomy" id="76066"/>
    <lineage>
        <taxon>Eukaryota</taxon>
        <taxon>Metazoa</taxon>
        <taxon>Chordata</taxon>
        <taxon>Craniata</taxon>
        <taxon>Vertebrata</taxon>
        <taxon>Euteleostomi</taxon>
        <taxon>Amphibia</taxon>
        <taxon>Batrachia</taxon>
        <taxon>Anura</taxon>
        <taxon>Neobatrachia</taxon>
        <taxon>Hyloidea</taxon>
        <taxon>Leptodactylidae</taxon>
        <taxon>Leiuperinae</taxon>
        <taxon>Engystomops</taxon>
    </lineage>
</organism>
<dbReference type="GO" id="GO:0005813">
    <property type="term" value="C:centrosome"/>
    <property type="evidence" value="ECO:0007669"/>
    <property type="project" value="TreeGrafter"/>
</dbReference>
<protein>
    <submittedName>
        <fullName evidence="2">Uncharacterized protein</fullName>
    </submittedName>
</protein>
<dbReference type="AlphaFoldDB" id="A0AAV7BKK2"/>
<comment type="caution">
    <text evidence="2">The sequence shown here is derived from an EMBL/GenBank/DDBJ whole genome shotgun (WGS) entry which is preliminary data.</text>
</comment>
<feature type="region of interest" description="Disordered" evidence="1">
    <location>
        <begin position="14"/>
        <end position="49"/>
    </location>
</feature>
<proteinExistence type="predicted"/>
<evidence type="ECO:0000313" key="3">
    <source>
        <dbReference type="Proteomes" id="UP000824782"/>
    </source>
</evidence>
<dbReference type="PANTHER" id="PTHR31393">
    <property type="entry name" value="C5ORF31"/>
    <property type="match status" value="1"/>
</dbReference>
<keyword evidence="3" id="KW-1185">Reference proteome</keyword>
<accession>A0AAV7BKK2</accession>
<name>A0AAV7BKK2_ENGPU</name>
<dbReference type="InterPro" id="IPR027886">
    <property type="entry name" value="SPMIP4"/>
</dbReference>
<reference evidence="2" key="1">
    <citation type="thesis" date="2020" institute="ProQuest LLC" country="789 East Eisenhower Parkway, Ann Arbor, MI, USA">
        <title>Comparative Genomics and Chromosome Evolution.</title>
        <authorList>
            <person name="Mudd A.B."/>
        </authorList>
    </citation>
    <scope>NUCLEOTIDE SEQUENCE</scope>
    <source>
        <strain evidence="2">237g6f4</strain>
        <tissue evidence="2">Blood</tissue>
    </source>
</reference>
<dbReference type="PANTHER" id="PTHR31393:SF2">
    <property type="entry name" value="CHROMOSOME 7 OPEN READING FRAME 31"/>
    <property type="match status" value="1"/>
</dbReference>
<evidence type="ECO:0000313" key="2">
    <source>
        <dbReference type="EMBL" id="KAG8573136.1"/>
    </source>
</evidence>
<feature type="compositionally biased region" description="Polar residues" evidence="1">
    <location>
        <begin position="20"/>
        <end position="33"/>
    </location>
</feature>
<dbReference type="EMBL" id="WNYA01000005">
    <property type="protein sequence ID" value="KAG8573136.1"/>
    <property type="molecule type" value="Genomic_DNA"/>
</dbReference>
<sequence>MAVQCDLSYYYRQNEGAQELSPTLQSSELLTPQQVPPRPTTSPERYHEYRSSTPAIVRLPWGREREYGGIGAVSLPAEHRPKTEPPPQEAKGHKHYGYGGDPWPRGLPIEQYYDLTKLKKSAVRVSDDLYPKPPSASISDKQIQEEFPAEHPYHSHISKYAVFPNFTPSVEASRCPTPLPPQTPASSYPTVVLRKTKGNPYRHEIVNVTSDAEKLLLTWPGQHGYYHLPKFHNENVQIYYPIPPKTVAPNAVYRPHAETISEKTKNVQRNLIRSQWLTSYNRSFTGNGEMNPLQLDNFHDNVLGKITGRTEENTELKPTFMSTVLPAQLLEGRIARVRDGRRPLVRKDPCMDLESEIANCAVYSDTKCVADPPSIHDVHPNNLDTRNHIDKKHSHHHGKLQHKEPNLHKITDTEQSEALYRRQLTPVPHFLEPKPLYNNKCQPITEDEYMDFESSYNLSKHIEQNDYSNKIADSGQGQNYQSINHYNNLNTVHIQDTAHNNGRSLSRQSLQELQDTFSRSQAHKVFHKKFQEKEKDLRENYSSGKRHKFYGFHSFYFHN</sequence>